<dbReference type="CDD" id="cd03293">
    <property type="entry name" value="ABC_NrtD_SsuB_transporters"/>
    <property type="match status" value="1"/>
</dbReference>
<dbReference type="PANTHER" id="PTHR42788:SF20">
    <property type="entry name" value="ABC TRANSPORTER ATP-BINDING PROTEIN"/>
    <property type="match status" value="1"/>
</dbReference>
<dbReference type="RefSeq" id="WP_344293073.1">
    <property type="nucleotide sequence ID" value="NZ_BAAAPF010000253.1"/>
</dbReference>
<dbReference type="InterPro" id="IPR027417">
    <property type="entry name" value="P-loop_NTPase"/>
</dbReference>
<dbReference type="InterPro" id="IPR003593">
    <property type="entry name" value="AAA+_ATPase"/>
</dbReference>
<feature type="domain" description="ABC transporter" evidence="4">
    <location>
        <begin position="19"/>
        <end position="240"/>
    </location>
</feature>
<keyword evidence="3 5" id="KW-0067">ATP-binding</keyword>
<dbReference type="SUPFAM" id="SSF52540">
    <property type="entry name" value="P-loop containing nucleoside triphosphate hydrolases"/>
    <property type="match status" value="1"/>
</dbReference>
<dbReference type="InterPro" id="IPR017871">
    <property type="entry name" value="ABC_transporter-like_CS"/>
</dbReference>
<dbReference type="InterPro" id="IPR003439">
    <property type="entry name" value="ABC_transporter-like_ATP-bd"/>
</dbReference>
<dbReference type="Gene3D" id="3.40.50.300">
    <property type="entry name" value="P-loop containing nucleotide triphosphate hydrolases"/>
    <property type="match status" value="1"/>
</dbReference>
<keyword evidence="1" id="KW-0813">Transport</keyword>
<dbReference type="EMBL" id="BAAAPF010000253">
    <property type="protein sequence ID" value="GAA1499634.1"/>
    <property type="molecule type" value="Genomic_DNA"/>
</dbReference>
<evidence type="ECO:0000259" key="4">
    <source>
        <dbReference type="PROSITE" id="PS50893"/>
    </source>
</evidence>
<sequence>MTVADADEAAPVPGAGPVLSLGAVAKRFPDGTRALDPVDLDVAAGEFVSVVGPSGCGKTTLLRIAAGLAEPSAGAVAARADRLGYVFQDPTLLPWRSVRTNVELFGELRGVPRAERRKRADAALELVGLTDFAGHRPRALSGGMRMRVSLARSLSLRPELFLLDEPFGSLDEITRERLDDDLLRLFAAERFAAVFVTHSVLEAVYLSTRVVVMSPRPGRVCGEFTVPFGYPRTEGLRYDPGLNRIAADVSACMRESAR</sequence>
<dbReference type="GO" id="GO:0005524">
    <property type="term" value="F:ATP binding"/>
    <property type="evidence" value="ECO:0007669"/>
    <property type="project" value="UniProtKB-KW"/>
</dbReference>
<reference evidence="6" key="1">
    <citation type="journal article" date="2019" name="Int. J. Syst. Evol. Microbiol.">
        <title>The Global Catalogue of Microorganisms (GCM) 10K type strain sequencing project: providing services to taxonomists for standard genome sequencing and annotation.</title>
        <authorList>
            <consortium name="The Broad Institute Genomics Platform"/>
            <consortium name="The Broad Institute Genome Sequencing Center for Infectious Disease"/>
            <person name="Wu L."/>
            <person name="Ma J."/>
        </authorList>
    </citation>
    <scope>NUCLEOTIDE SEQUENCE [LARGE SCALE GENOMIC DNA]</scope>
    <source>
        <strain evidence="6">JCM 15481</strain>
    </source>
</reference>
<dbReference type="PANTHER" id="PTHR42788">
    <property type="entry name" value="TAURINE IMPORT ATP-BINDING PROTEIN-RELATED"/>
    <property type="match status" value="1"/>
</dbReference>
<dbReference type="InterPro" id="IPR050166">
    <property type="entry name" value="ABC_transporter_ATP-bind"/>
</dbReference>
<name>A0ABP4KA78_9ACTN</name>
<comment type="caution">
    <text evidence="5">The sequence shown here is derived from an EMBL/GenBank/DDBJ whole genome shotgun (WGS) entry which is preliminary data.</text>
</comment>
<evidence type="ECO:0000256" key="2">
    <source>
        <dbReference type="ARBA" id="ARBA00022741"/>
    </source>
</evidence>
<evidence type="ECO:0000256" key="3">
    <source>
        <dbReference type="ARBA" id="ARBA00022840"/>
    </source>
</evidence>
<dbReference type="PROSITE" id="PS00211">
    <property type="entry name" value="ABC_TRANSPORTER_1"/>
    <property type="match status" value="1"/>
</dbReference>
<dbReference type="PROSITE" id="PS50893">
    <property type="entry name" value="ABC_TRANSPORTER_2"/>
    <property type="match status" value="1"/>
</dbReference>
<dbReference type="Pfam" id="PF00005">
    <property type="entry name" value="ABC_tran"/>
    <property type="match status" value="1"/>
</dbReference>
<protein>
    <submittedName>
        <fullName evidence="5">ABC transporter ATP-binding protein</fullName>
    </submittedName>
</protein>
<accession>A0ABP4KA78</accession>
<organism evidence="5 6">
    <name type="scientific">Streptomyces synnematoformans</name>
    <dbReference type="NCBI Taxonomy" id="415721"/>
    <lineage>
        <taxon>Bacteria</taxon>
        <taxon>Bacillati</taxon>
        <taxon>Actinomycetota</taxon>
        <taxon>Actinomycetes</taxon>
        <taxon>Kitasatosporales</taxon>
        <taxon>Streptomycetaceae</taxon>
        <taxon>Streptomyces</taxon>
    </lineage>
</organism>
<evidence type="ECO:0000313" key="6">
    <source>
        <dbReference type="Proteomes" id="UP001500443"/>
    </source>
</evidence>
<evidence type="ECO:0000256" key="1">
    <source>
        <dbReference type="ARBA" id="ARBA00022448"/>
    </source>
</evidence>
<keyword evidence="2" id="KW-0547">Nucleotide-binding</keyword>
<keyword evidence="6" id="KW-1185">Reference proteome</keyword>
<gene>
    <name evidence="5" type="ORF">GCM10009802_53630</name>
</gene>
<evidence type="ECO:0000313" key="5">
    <source>
        <dbReference type="EMBL" id="GAA1499634.1"/>
    </source>
</evidence>
<dbReference type="Proteomes" id="UP001500443">
    <property type="component" value="Unassembled WGS sequence"/>
</dbReference>
<proteinExistence type="predicted"/>
<dbReference type="SMART" id="SM00382">
    <property type="entry name" value="AAA"/>
    <property type="match status" value="1"/>
</dbReference>